<geneLocation type="chloroplast" evidence="12"/>
<dbReference type="GO" id="GO:0016787">
    <property type="term" value="F:hydrolase activity"/>
    <property type="evidence" value="ECO:0007669"/>
    <property type="project" value="UniProtKB-KW"/>
</dbReference>
<name>A0A345U7F9_9FLOR</name>
<dbReference type="EMBL" id="MH396010">
    <property type="protein sequence ID" value="AXI96395.1"/>
    <property type="molecule type" value="Genomic_DNA"/>
</dbReference>
<feature type="domain" description="SF4 helicase" evidence="11">
    <location>
        <begin position="189"/>
        <end position="395"/>
    </location>
</feature>
<keyword evidence="2" id="KW-0235">DNA replication</keyword>
<gene>
    <name evidence="12" type="primary">dnaB</name>
</gene>
<dbReference type="RefSeq" id="YP_009510722.1">
    <property type="nucleotide sequence ID" value="NC_039140.1"/>
</dbReference>
<dbReference type="GeneID" id="37623104"/>
<dbReference type="GO" id="GO:0006260">
    <property type="term" value="P:DNA replication"/>
    <property type="evidence" value="ECO:0007669"/>
    <property type="project" value="UniProtKB-KW"/>
</dbReference>
<protein>
    <recommendedName>
        <fullName evidence="9">DNA 5'-3' helicase</fullName>
        <ecNumber evidence="9">5.6.2.3</ecNumber>
    </recommendedName>
</protein>
<proteinExistence type="inferred from homology"/>
<comment type="similarity">
    <text evidence="1">Belongs to the helicase family. DnaB subfamily.</text>
</comment>
<keyword evidence="3" id="KW-0547">Nucleotide-binding</keyword>
<evidence type="ECO:0000256" key="6">
    <source>
        <dbReference type="ARBA" id="ARBA00022840"/>
    </source>
</evidence>
<dbReference type="InterPro" id="IPR007694">
    <property type="entry name" value="DNA_helicase_DnaB-like_C"/>
</dbReference>
<evidence type="ECO:0000256" key="7">
    <source>
        <dbReference type="ARBA" id="ARBA00023125"/>
    </source>
</evidence>
<dbReference type="GO" id="GO:0005524">
    <property type="term" value="F:ATP binding"/>
    <property type="evidence" value="ECO:0007669"/>
    <property type="project" value="UniProtKB-KW"/>
</dbReference>
<accession>A0A345U7F9</accession>
<dbReference type="InterPro" id="IPR016136">
    <property type="entry name" value="DNA_helicase_N/primase_C"/>
</dbReference>
<keyword evidence="12" id="KW-0934">Plastid</keyword>
<keyword evidence="6" id="KW-0067">ATP-binding</keyword>
<evidence type="ECO:0000256" key="3">
    <source>
        <dbReference type="ARBA" id="ARBA00022741"/>
    </source>
</evidence>
<sequence>MRSIILDPVLPHNYIAEEILLGTILIYPTVFPQLMPFLKSDSFFVESHQLIYTSLVTLHKDNKIDILQLFYFLHNSQILHYVGGVLKIIELMRQSHIFMPSINMYVYIQDLMVLINNSYTRRLIIQYGYNVIQLANTHELHCHQIYNKVSEYLESTVHKIPKENLMTFKDLIGDLLIRLKYQNLNVVQPTIKRNIILSGFYALDQLIKGLQGGDLIVIAGRPSVGKTSFVINLAFNILSSVSLGLCFFSLEMSKIQIISKFMAIASGVSTQNISFSKLTINQWYDLNRICRKLMKYKVYVNDTPNISIEYIEYTSKLLYQETGIVQLIIIDYLQLVQVEGFSNNIRTQELGYITRKLKLLAQYLNVPVVVLSQLNRSIETRVNKIPLLSDLRESGCIVNYYSFKLDIINNLHAQSLYESNILTRSNLIKCFNNNYLYNTFLYALYCNFSLQYSFGIHCHYYFLSLTHNHKLYSKLRWFRLSFSLEDSICVINYLYKLSAYIFEYVYISHIIYFDYFQVFDLQEASYSVLRLSNFILHNSIEQDADIVIILSKCDKNISLPNIIDVSLCKNRNGVTGLCKLLFTPQNNRFCDVNESF</sequence>
<keyword evidence="8" id="KW-0413">Isomerase</keyword>
<evidence type="ECO:0000256" key="8">
    <source>
        <dbReference type="ARBA" id="ARBA00023235"/>
    </source>
</evidence>
<dbReference type="Pfam" id="PF00772">
    <property type="entry name" value="DnaB"/>
    <property type="match status" value="1"/>
</dbReference>
<dbReference type="GO" id="GO:0005829">
    <property type="term" value="C:cytosol"/>
    <property type="evidence" value="ECO:0007669"/>
    <property type="project" value="TreeGrafter"/>
</dbReference>
<dbReference type="Gene3D" id="1.10.860.10">
    <property type="entry name" value="DNAb Helicase, Chain A"/>
    <property type="match status" value="1"/>
</dbReference>
<evidence type="ECO:0000256" key="1">
    <source>
        <dbReference type="ARBA" id="ARBA00008428"/>
    </source>
</evidence>
<evidence type="ECO:0000259" key="11">
    <source>
        <dbReference type="PROSITE" id="PS51199"/>
    </source>
</evidence>
<evidence type="ECO:0000313" key="12">
    <source>
        <dbReference type="EMBL" id="AXI96395.1"/>
    </source>
</evidence>
<evidence type="ECO:0000256" key="10">
    <source>
        <dbReference type="ARBA" id="ARBA00048954"/>
    </source>
</evidence>
<keyword evidence="5 12" id="KW-0347">Helicase</keyword>
<keyword evidence="4" id="KW-0378">Hydrolase</keyword>
<keyword evidence="7" id="KW-0238">DNA-binding</keyword>
<dbReference type="EC" id="5.6.2.3" evidence="9"/>
<dbReference type="Gene3D" id="3.40.50.300">
    <property type="entry name" value="P-loop containing nucleotide triphosphate hydrolases"/>
    <property type="match status" value="2"/>
</dbReference>
<dbReference type="PANTHER" id="PTHR30153">
    <property type="entry name" value="REPLICATIVE DNA HELICASE DNAB"/>
    <property type="match status" value="1"/>
</dbReference>
<dbReference type="InterPro" id="IPR027417">
    <property type="entry name" value="P-loop_NTPase"/>
</dbReference>
<dbReference type="GO" id="GO:0003677">
    <property type="term" value="F:DNA binding"/>
    <property type="evidence" value="ECO:0007669"/>
    <property type="project" value="UniProtKB-KW"/>
</dbReference>
<dbReference type="GO" id="GO:0043139">
    <property type="term" value="F:5'-3' DNA helicase activity"/>
    <property type="evidence" value="ECO:0007669"/>
    <property type="project" value="UniProtKB-EC"/>
</dbReference>
<evidence type="ECO:0000256" key="4">
    <source>
        <dbReference type="ARBA" id="ARBA00022801"/>
    </source>
</evidence>
<reference evidence="12" key="1">
    <citation type="submission" date="2018-05" db="EMBL/GenBank/DDBJ databases">
        <title>Organellar genomes of Gracilariaceae.</title>
        <authorList>
            <person name="Iha C."/>
            <person name="Oliveira M.C."/>
        </authorList>
    </citation>
    <scope>NUCLEOTIDE SEQUENCE</scope>
</reference>
<dbReference type="InterPro" id="IPR036185">
    <property type="entry name" value="DNA_heli_DnaB-like_N_sf"/>
</dbReference>
<evidence type="ECO:0000256" key="2">
    <source>
        <dbReference type="ARBA" id="ARBA00022705"/>
    </source>
</evidence>
<dbReference type="SUPFAM" id="SSF52540">
    <property type="entry name" value="P-loop containing nucleoside triphosphate hydrolases"/>
    <property type="match status" value="1"/>
</dbReference>
<comment type="catalytic activity">
    <reaction evidence="10">
        <text>ATP + H2O = ADP + phosphate + H(+)</text>
        <dbReference type="Rhea" id="RHEA:13065"/>
        <dbReference type="ChEBI" id="CHEBI:15377"/>
        <dbReference type="ChEBI" id="CHEBI:15378"/>
        <dbReference type="ChEBI" id="CHEBI:30616"/>
        <dbReference type="ChEBI" id="CHEBI:43474"/>
        <dbReference type="ChEBI" id="CHEBI:456216"/>
        <dbReference type="EC" id="5.6.2.3"/>
    </reaction>
</comment>
<dbReference type="Pfam" id="PF03796">
    <property type="entry name" value="DnaB_C"/>
    <property type="match status" value="1"/>
</dbReference>
<dbReference type="InterPro" id="IPR007693">
    <property type="entry name" value="DNA_helicase_DnaB-like_N"/>
</dbReference>
<dbReference type="SUPFAM" id="SSF48024">
    <property type="entry name" value="N-terminal domain of DnaB helicase"/>
    <property type="match status" value="1"/>
</dbReference>
<keyword evidence="12" id="KW-0150">Chloroplast</keyword>
<dbReference type="PROSITE" id="PS51199">
    <property type="entry name" value="SF4_HELICASE"/>
    <property type="match status" value="1"/>
</dbReference>
<evidence type="ECO:0000256" key="5">
    <source>
        <dbReference type="ARBA" id="ARBA00022806"/>
    </source>
</evidence>
<dbReference type="AlphaFoldDB" id="A0A345U7F9"/>
<organism evidence="12">
    <name type="scientific">Gracilaria ferox</name>
    <dbReference type="NCBI Taxonomy" id="1184158"/>
    <lineage>
        <taxon>Eukaryota</taxon>
        <taxon>Rhodophyta</taxon>
        <taxon>Florideophyceae</taxon>
        <taxon>Rhodymeniophycidae</taxon>
        <taxon>Gracilariales</taxon>
        <taxon>Gracilariaceae</taxon>
        <taxon>Gracilaria</taxon>
    </lineage>
</organism>
<evidence type="ECO:0000256" key="9">
    <source>
        <dbReference type="ARBA" id="ARBA00044969"/>
    </source>
</evidence>
<dbReference type="PANTHER" id="PTHR30153:SF2">
    <property type="entry name" value="REPLICATIVE DNA HELICASE"/>
    <property type="match status" value="1"/>
</dbReference>